<keyword evidence="5" id="KW-0418">Kinase</keyword>
<dbReference type="STRING" id="6689.A0A423T6T2"/>
<dbReference type="PROSITE" id="PS50011">
    <property type="entry name" value="PROTEIN_KINASE_DOM"/>
    <property type="match status" value="1"/>
</dbReference>
<evidence type="ECO:0000259" key="4">
    <source>
        <dbReference type="PROSITE" id="PS50011"/>
    </source>
</evidence>
<dbReference type="GO" id="GO:0004672">
    <property type="term" value="F:protein kinase activity"/>
    <property type="evidence" value="ECO:0007669"/>
    <property type="project" value="InterPro"/>
</dbReference>
<dbReference type="InterPro" id="IPR000719">
    <property type="entry name" value="Prot_kinase_dom"/>
</dbReference>
<reference evidence="5 6" key="2">
    <citation type="submission" date="2019-01" db="EMBL/GenBank/DDBJ databases">
        <title>The decoding of complex shrimp genome reveals the adaptation for benthos swimmer, frequently molting mechanism and breeding impact on genome.</title>
        <authorList>
            <person name="Sun Y."/>
            <person name="Gao Y."/>
            <person name="Yu Y."/>
        </authorList>
    </citation>
    <scope>NUCLEOTIDE SEQUENCE [LARGE SCALE GENOMIC DNA]</scope>
    <source>
        <tissue evidence="5">Muscle</tissue>
    </source>
</reference>
<feature type="compositionally biased region" description="Low complexity" evidence="3">
    <location>
        <begin position="537"/>
        <end position="577"/>
    </location>
</feature>
<dbReference type="InterPro" id="IPR011009">
    <property type="entry name" value="Kinase-like_dom_sf"/>
</dbReference>
<dbReference type="AlphaFoldDB" id="A0A423T6T2"/>
<evidence type="ECO:0000256" key="2">
    <source>
        <dbReference type="ARBA" id="ARBA00016813"/>
    </source>
</evidence>
<evidence type="ECO:0000256" key="1">
    <source>
        <dbReference type="ARBA" id="ARBA00003412"/>
    </source>
</evidence>
<feature type="compositionally biased region" description="Acidic residues" evidence="3">
    <location>
        <begin position="635"/>
        <end position="650"/>
    </location>
</feature>
<dbReference type="Gene3D" id="1.10.510.10">
    <property type="entry name" value="Transferase(Phosphotransferase) domain 1"/>
    <property type="match status" value="1"/>
</dbReference>
<accession>A0A423T6T2</accession>
<dbReference type="PANTHER" id="PTHR22961:SF16">
    <property type="entry name" value="SERINE_THREONINE-PROTEIN KINASE 40"/>
    <property type="match status" value="1"/>
</dbReference>
<proteinExistence type="predicted"/>
<evidence type="ECO:0000313" key="5">
    <source>
        <dbReference type="EMBL" id="ROT72199.1"/>
    </source>
</evidence>
<feature type="region of interest" description="Disordered" evidence="3">
    <location>
        <begin position="492"/>
        <end position="610"/>
    </location>
</feature>
<dbReference type="Proteomes" id="UP000283509">
    <property type="component" value="Unassembled WGS sequence"/>
</dbReference>
<gene>
    <name evidence="5" type="ORF">C7M84_009442</name>
</gene>
<evidence type="ECO:0000256" key="3">
    <source>
        <dbReference type="SAM" id="MobiDB-lite"/>
    </source>
</evidence>
<feature type="region of interest" description="Disordered" evidence="3">
    <location>
        <begin position="630"/>
        <end position="690"/>
    </location>
</feature>
<dbReference type="Pfam" id="PF00069">
    <property type="entry name" value="Pkinase"/>
    <property type="match status" value="1"/>
</dbReference>
<reference evidence="5 6" key="1">
    <citation type="submission" date="2018-04" db="EMBL/GenBank/DDBJ databases">
        <authorList>
            <person name="Zhang X."/>
            <person name="Yuan J."/>
            <person name="Li F."/>
            <person name="Xiang J."/>
        </authorList>
    </citation>
    <scope>NUCLEOTIDE SEQUENCE [LARGE SCALE GENOMIC DNA]</scope>
    <source>
        <tissue evidence="5">Muscle</tissue>
    </source>
</reference>
<keyword evidence="5" id="KW-0808">Transferase</keyword>
<evidence type="ECO:0000313" key="6">
    <source>
        <dbReference type="Proteomes" id="UP000283509"/>
    </source>
</evidence>
<keyword evidence="6" id="KW-1185">Reference proteome</keyword>
<sequence length="690" mass="75585">MSRDAERKYKEKHIYLSGRVPQAGQQLPKGQLRRAGPYLLGPRQGSSPVRSIVQCLARRVKTDDFYTLKILTVREPSEATQDDRQGKMLLHTEHSLLSLLSGQKGVIQHHGLFQDYACGAREQNGGTVVASGGLVRRVCLVLDCVIPHDYCPQTADLINLQHYVINKEKLQEMDALTIFYNIVSVVHSLHEQNVVHRDLKLGNLVLHRATREITITNFCLGQHLPSEQDRLRDQRGSPAYISPDVLSGKPYLGKPSDMWALGVVLFTMLYGHFPFYDSSPKELFRKIKAAHYILPKSDKLVKDDTKDIIRGLLVLDPLQRLNCTQVLTNLTAILSGPVLHNPQTVPEVEDLEDDELESSDRQHVSGSLSSNGSSLEPCYSSSRSRRPGEREADSQSKNNIDTLLVQVARQKAESCHLQSLKPPSSVTSSSSSNSKTNGVISCIVGEARPLTQAEMSSLRHLLPHTPRLSEPVSRSSGPAPNVAVVVSRSNNDRFSPLFSPRSPSGRSFPISPLGPPSSNHPQPPPNLTIPPSPLPPHLLSSHLSAPLSPRLPPSSSRLPSSFPRLPPSSSHSLSGSSMIPPFGSFSNTVPSQQRGPPPPAPPTGSRTRWAPGVHSRIVHNISSLHHLAAASNGQDDSDDGAVQDPGENDSSEGIINPLAGPSQLSQAPFHLVVRTRGRSRSEMRRRLTRR</sequence>
<feature type="compositionally biased region" description="Low complexity" evidence="3">
    <location>
        <begin position="419"/>
        <end position="437"/>
    </location>
</feature>
<comment type="caution">
    <text evidence="5">The sequence shown here is derived from an EMBL/GenBank/DDBJ whole genome shotgun (WGS) entry which is preliminary data.</text>
</comment>
<comment type="function">
    <text evidence="1">May be a negative regulator of NF-kappa-B and p53-mediated gene transcription.</text>
</comment>
<organism evidence="5 6">
    <name type="scientific">Penaeus vannamei</name>
    <name type="common">Whiteleg shrimp</name>
    <name type="synonym">Litopenaeus vannamei</name>
    <dbReference type="NCBI Taxonomy" id="6689"/>
    <lineage>
        <taxon>Eukaryota</taxon>
        <taxon>Metazoa</taxon>
        <taxon>Ecdysozoa</taxon>
        <taxon>Arthropoda</taxon>
        <taxon>Crustacea</taxon>
        <taxon>Multicrustacea</taxon>
        <taxon>Malacostraca</taxon>
        <taxon>Eumalacostraca</taxon>
        <taxon>Eucarida</taxon>
        <taxon>Decapoda</taxon>
        <taxon>Dendrobranchiata</taxon>
        <taxon>Penaeoidea</taxon>
        <taxon>Penaeidae</taxon>
        <taxon>Penaeus</taxon>
    </lineage>
</organism>
<dbReference type="OrthoDB" id="410920at2759"/>
<feature type="region of interest" description="Disordered" evidence="3">
    <location>
        <begin position="350"/>
        <end position="400"/>
    </location>
</feature>
<feature type="compositionally biased region" description="Pro residues" evidence="3">
    <location>
        <begin position="521"/>
        <end position="536"/>
    </location>
</feature>
<feature type="compositionally biased region" description="Basic and acidic residues" evidence="3">
    <location>
        <begin position="679"/>
        <end position="690"/>
    </location>
</feature>
<feature type="region of interest" description="Disordered" evidence="3">
    <location>
        <begin position="414"/>
        <end position="437"/>
    </location>
</feature>
<dbReference type="InterPro" id="IPR024104">
    <property type="entry name" value="Tribbles/Ser_Thr_kinase_40"/>
</dbReference>
<feature type="compositionally biased region" description="Low complexity" evidence="3">
    <location>
        <begin position="365"/>
        <end position="375"/>
    </location>
</feature>
<dbReference type="InterPro" id="IPR008271">
    <property type="entry name" value="Ser/Thr_kinase_AS"/>
</dbReference>
<protein>
    <recommendedName>
        <fullName evidence="2">Serine/threonine-protein kinase 40</fullName>
    </recommendedName>
</protein>
<feature type="domain" description="Protein kinase" evidence="4">
    <location>
        <begin position="38"/>
        <end position="334"/>
    </location>
</feature>
<dbReference type="PROSITE" id="PS00108">
    <property type="entry name" value="PROTEIN_KINASE_ST"/>
    <property type="match status" value="1"/>
</dbReference>
<feature type="compositionally biased region" description="Low complexity" evidence="3">
    <location>
        <begin position="493"/>
        <end position="520"/>
    </location>
</feature>
<dbReference type="PANTHER" id="PTHR22961">
    <property type="entry name" value="SER/THR PROTEIN KINASE-TRB"/>
    <property type="match status" value="1"/>
</dbReference>
<dbReference type="EMBL" id="QCYY01002194">
    <property type="protein sequence ID" value="ROT72199.1"/>
    <property type="molecule type" value="Genomic_DNA"/>
</dbReference>
<dbReference type="SMART" id="SM00220">
    <property type="entry name" value="S_TKc"/>
    <property type="match status" value="1"/>
</dbReference>
<dbReference type="GO" id="GO:0005524">
    <property type="term" value="F:ATP binding"/>
    <property type="evidence" value="ECO:0007669"/>
    <property type="project" value="InterPro"/>
</dbReference>
<dbReference type="SUPFAM" id="SSF56112">
    <property type="entry name" value="Protein kinase-like (PK-like)"/>
    <property type="match status" value="1"/>
</dbReference>
<name>A0A423T6T2_PENVA</name>